<organism evidence="2 3">
    <name type="scientific">Robertmurraya kyonggiensis</name>
    <dbReference type="NCBI Taxonomy" id="1037680"/>
    <lineage>
        <taxon>Bacteria</taxon>
        <taxon>Bacillati</taxon>
        <taxon>Bacillota</taxon>
        <taxon>Bacilli</taxon>
        <taxon>Bacillales</taxon>
        <taxon>Bacillaceae</taxon>
        <taxon>Robertmurraya</taxon>
    </lineage>
</organism>
<keyword evidence="3" id="KW-1185">Reference proteome</keyword>
<dbReference type="OrthoDB" id="2904228at2"/>
<dbReference type="RefSeq" id="WP_136831646.1">
    <property type="nucleotide sequence ID" value="NZ_SWBM01000002.1"/>
</dbReference>
<dbReference type="EMBL" id="SWBM01000002">
    <property type="protein sequence ID" value="TKC17082.1"/>
    <property type="molecule type" value="Genomic_DNA"/>
</dbReference>
<evidence type="ECO:0000313" key="3">
    <source>
        <dbReference type="Proteomes" id="UP000307756"/>
    </source>
</evidence>
<keyword evidence="1" id="KW-0812">Transmembrane</keyword>
<comment type="caution">
    <text evidence="2">The sequence shown here is derived from an EMBL/GenBank/DDBJ whole genome shotgun (WGS) entry which is preliminary data.</text>
</comment>
<protein>
    <submittedName>
        <fullName evidence="2">Uncharacterized protein</fullName>
    </submittedName>
</protein>
<evidence type="ECO:0000256" key="1">
    <source>
        <dbReference type="SAM" id="Phobius"/>
    </source>
</evidence>
<proteinExistence type="predicted"/>
<dbReference type="Proteomes" id="UP000307756">
    <property type="component" value="Unassembled WGS sequence"/>
</dbReference>
<feature type="transmembrane region" description="Helical" evidence="1">
    <location>
        <begin position="44"/>
        <end position="65"/>
    </location>
</feature>
<reference evidence="2 3" key="1">
    <citation type="journal article" date="2011" name="J. Microbiol.">
        <title>Bacillus kyonggiensis sp. nov., isolated from soil of a lettuce field.</title>
        <authorList>
            <person name="Dong K."/>
            <person name="Lee S."/>
        </authorList>
    </citation>
    <scope>NUCLEOTIDE SEQUENCE [LARGE SCALE GENOMIC DNA]</scope>
    <source>
        <strain evidence="2 3">NB22</strain>
    </source>
</reference>
<feature type="transmembrane region" description="Helical" evidence="1">
    <location>
        <begin position="12"/>
        <end position="29"/>
    </location>
</feature>
<gene>
    <name evidence="2" type="ORF">FA727_13585</name>
</gene>
<feature type="transmembrane region" description="Helical" evidence="1">
    <location>
        <begin position="77"/>
        <end position="96"/>
    </location>
</feature>
<evidence type="ECO:0000313" key="2">
    <source>
        <dbReference type="EMBL" id="TKC17082.1"/>
    </source>
</evidence>
<dbReference type="AlphaFoldDB" id="A0A4U1D402"/>
<keyword evidence="1" id="KW-1133">Transmembrane helix</keyword>
<name>A0A4U1D402_9BACI</name>
<accession>A0A4U1D402</accession>
<sequence length="97" mass="11014">MKKKHFSLITNVYYLLIIGLFVIYASQVTDDNWKIDLTYEKNNLLIFGGLFFIALILTSIDAAGVRDKGSKVQLNTVYAGLSIATCFLVWRLMLSIF</sequence>
<keyword evidence="1" id="KW-0472">Membrane</keyword>